<dbReference type="AlphaFoldDB" id="A0AAW0ZCL9"/>
<dbReference type="Proteomes" id="UP001432146">
    <property type="component" value="Unassembled WGS sequence"/>
</dbReference>
<sequence>MEKMGPHPPPPPGFVPAPPPPPPPTGVYPPPPPYQPSGEPSTIVLTPMRFGSEPQHVICPHCRAHGLTIIETGANATTHLFALLLCIFGLWCCVPCPYCMDSCMTKKHYCSNCKAYLGENK</sequence>
<organism evidence="11 12">
    <name type="scientific">Tetragonisca angustula</name>
    <dbReference type="NCBI Taxonomy" id="166442"/>
    <lineage>
        <taxon>Eukaryota</taxon>
        <taxon>Metazoa</taxon>
        <taxon>Ecdysozoa</taxon>
        <taxon>Arthropoda</taxon>
        <taxon>Hexapoda</taxon>
        <taxon>Insecta</taxon>
        <taxon>Pterygota</taxon>
        <taxon>Neoptera</taxon>
        <taxon>Endopterygota</taxon>
        <taxon>Hymenoptera</taxon>
        <taxon>Apocrita</taxon>
        <taxon>Aculeata</taxon>
        <taxon>Apoidea</taxon>
        <taxon>Anthophila</taxon>
        <taxon>Apidae</taxon>
        <taxon>Tetragonisca</taxon>
    </lineage>
</organism>
<name>A0AAW0ZCL9_9HYME</name>
<proteinExistence type="inferred from homology"/>
<dbReference type="PANTHER" id="PTHR23292">
    <property type="entry name" value="LIPOPOLYSACCHARIDE-INDUCED TUMOR NECROSIS FACTOR-ALPHA FACTOR"/>
    <property type="match status" value="1"/>
</dbReference>
<dbReference type="InterPro" id="IPR037519">
    <property type="entry name" value="LITAF_fam"/>
</dbReference>
<evidence type="ECO:0000259" key="10">
    <source>
        <dbReference type="PROSITE" id="PS51837"/>
    </source>
</evidence>
<feature type="transmembrane region" description="Helical" evidence="9">
    <location>
        <begin position="80"/>
        <end position="100"/>
    </location>
</feature>
<keyword evidence="7 9" id="KW-0472">Membrane</keyword>
<gene>
    <name evidence="11" type="ORF">QLX08_010817</name>
</gene>
<keyword evidence="6" id="KW-0862">Zinc</keyword>
<dbReference type="Pfam" id="PF10601">
    <property type="entry name" value="zf-LITAF-like"/>
    <property type="match status" value="1"/>
</dbReference>
<evidence type="ECO:0000256" key="3">
    <source>
        <dbReference type="ARBA" id="ARBA00004630"/>
    </source>
</evidence>
<dbReference type="SMART" id="SM00714">
    <property type="entry name" value="LITAF"/>
    <property type="match status" value="1"/>
</dbReference>
<protein>
    <recommendedName>
        <fullName evidence="10">LITAF domain-containing protein</fullName>
    </recommendedName>
</protein>
<comment type="subcellular location">
    <subcellularLocation>
        <location evidence="2">Endosome membrane</location>
        <topology evidence="2">Peripheral membrane protein</topology>
    </subcellularLocation>
    <subcellularLocation>
        <location evidence="1">Late endosome membrane</location>
    </subcellularLocation>
    <subcellularLocation>
        <location evidence="3">Lysosome membrane</location>
        <topology evidence="3">Peripheral membrane protein</topology>
        <orientation evidence="3">Cytoplasmic side</orientation>
    </subcellularLocation>
</comment>
<dbReference type="GO" id="GO:0008270">
    <property type="term" value="F:zinc ion binding"/>
    <property type="evidence" value="ECO:0007669"/>
    <property type="project" value="TreeGrafter"/>
</dbReference>
<keyword evidence="12" id="KW-1185">Reference proteome</keyword>
<dbReference type="GO" id="GO:0031902">
    <property type="term" value="C:late endosome membrane"/>
    <property type="evidence" value="ECO:0007669"/>
    <property type="project" value="UniProtKB-SubCell"/>
</dbReference>
<evidence type="ECO:0000256" key="2">
    <source>
        <dbReference type="ARBA" id="ARBA00004481"/>
    </source>
</evidence>
<keyword evidence="5" id="KW-0479">Metal-binding</keyword>
<evidence type="ECO:0000256" key="8">
    <source>
        <dbReference type="SAM" id="MobiDB-lite"/>
    </source>
</evidence>
<dbReference type="InterPro" id="IPR006629">
    <property type="entry name" value="LITAF"/>
</dbReference>
<evidence type="ECO:0000256" key="5">
    <source>
        <dbReference type="ARBA" id="ARBA00022723"/>
    </source>
</evidence>
<evidence type="ECO:0000313" key="12">
    <source>
        <dbReference type="Proteomes" id="UP001432146"/>
    </source>
</evidence>
<accession>A0AAW0ZCL9</accession>
<evidence type="ECO:0000256" key="6">
    <source>
        <dbReference type="ARBA" id="ARBA00022833"/>
    </source>
</evidence>
<dbReference type="EMBL" id="JAWNGG020000308">
    <property type="protein sequence ID" value="KAK9294626.1"/>
    <property type="molecule type" value="Genomic_DNA"/>
</dbReference>
<keyword evidence="9" id="KW-0812">Transmembrane</keyword>
<dbReference type="GO" id="GO:0005765">
    <property type="term" value="C:lysosomal membrane"/>
    <property type="evidence" value="ECO:0007669"/>
    <property type="project" value="UniProtKB-SubCell"/>
</dbReference>
<feature type="region of interest" description="Disordered" evidence="8">
    <location>
        <begin position="1"/>
        <end position="40"/>
    </location>
</feature>
<dbReference type="PANTHER" id="PTHR23292:SF14">
    <property type="entry name" value="FI16615P1-RELATED"/>
    <property type="match status" value="1"/>
</dbReference>
<evidence type="ECO:0000256" key="7">
    <source>
        <dbReference type="ARBA" id="ARBA00023136"/>
    </source>
</evidence>
<reference evidence="11 12" key="1">
    <citation type="submission" date="2024-05" db="EMBL/GenBank/DDBJ databases">
        <title>The nuclear and mitochondrial genome assemblies of Tetragonisca angustula (Apidae: Meliponini), a tiny yet remarkable pollinator in the Neotropics.</title>
        <authorList>
            <person name="Ferrari R."/>
            <person name="Ricardo P.C."/>
            <person name="Dias F.C."/>
            <person name="Araujo N.S."/>
            <person name="Soares D.O."/>
            <person name="Zhou Q.-S."/>
            <person name="Zhu C.-D."/>
            <person name="Coutinho L."/>
            <person name="Airas M.C."/>
            <person name="Batista T.M."/>
        </authorList>
    </citation>
    <scope>NUCLEOTIDE SEQUENCE [LARGE SCALE GENOMIC DNA]</scope>
    <source>
        <strain evidence="11">ASF017062</strain>
        <tissue evidence="11">Abdomen</tissue>
    </source>
</reference>
<evidence type="ECO:0000256" key="4">
    <source>
        <dbReference type="ARBA" id="ARBA00005975"/>
    </source>
</evidence>
<evidence type="ECO:0000256" key="9">
    <source>
        <dbReference type="SAM" id="Phobius"/>
    </source>
</evidence>
<dbReference type="PROSITE" id="PS51837">
    <property type="entry name" value="LITAF"/>
    <property type="match status" value="1"/>
</dbReference>
<keyword evidence="9" id="KW-1133">Transmembrane helix</keyword>
<evidence type="ECO:0000256" key="1">
    <source>
        <dbReference type="ARBA" id="ARBA00004414"/>
    </source>
</evidence>
<evidence type="ECO:0000313" key="11">
    <source>
        <dbReference type="EMBL" id="KAK9294626.1"/>
    </source>
</evidence>
<comment type="caution">
    <text evidence="11">The sequence shown here is derived from an EMBL/GenBank/DDBJ whole genome shotgun (WGS) entry which is preliminary data.</text>
</comment>
<feature type="compositionally biased region" description="Pro residues" evidence="8">
    <location>
        <begin position="1"/>
        <end position="35"/>
    </location>
</feature>
<feature type="domain" description="LITAF" evidence="10">
    <location>
        <begin position="39"/>
        <end position="121"/>
    </location>
</feature>
<comment type="similarity">
    <text evidence="4">Belongs to the CDIP1/LITAF family.</text>
</comment>